<dbReference type="EMBL" id="BMYD01000001">
    <property type="protein sequence ID" value="GHA76282.1"/>
    <property type="molecule type" value="Genomic_DNA"/>
</dbReference>
<evidence type="ECO:0000313" key="2">
    <source>
        <dbReference type="Proteomes" id="UP000646426"/>
    </source>
</evidence>
<proteinExistence type="predicted"/>
<evidence type="ECO:0000313" key="1">
    <source>
        <dbReference type="EMBL" id="GHA76282.1"/>
    </source>
</evidence>
<organism evidence="1 2">
    <name type="scientific">Cognatilysobacter bugurensis</name>
    <dbReference type="NCBI Taxonomy" id="543356"/>
    <lineage>
        <taxon>Bacteria</taxon>
        <taxon>Pseudomonadati</taxon>
        <taxon>Pseudomonadota</taxon>
        <taxon>Gammaproteobacteria</taxon>
        <taxon>Lysobacterales</taxon>
        <taxon>Lysobacteraceae</taxon>
        <taxon>Cognatilysobacter</taxon>
    </lineage>
</organism>
<name>A0A918SXV4_9GAMM</name>
<sequence length="129" mass="13373">MLIAVLIMAIGLLGIAALQAAALRNSQSAAERGQAVVQTHTILDSMRANRAAALAGSYNIALTGTAPTASSRITRDQANWITQLKLAMGNSAQGAISCTTALCTITIQWDDSRGSAGSSTEQLVTETRL</sequence>
<dbReference type="AlphaFoldDB" id="A0A918SXV4"/>
<reference evidence="1" key="1">
    <citation type="journal article" date="2014" name="Int. J. Syst. Evol. Microbiol.">
        <title>Complete genome sequence of Corynebacterium casei LMG S-19264T (=DSM 44701T), isolated from a smear-ripened cheese.</title>
        <authorList>
            <consortium name="US DOE Joint Genome Institute (JGI-PGF)"/>
            <person name="Walter F."/>
            <person name="Albersmeier A."/>
            <person name="Kalinowski J."/>
            <person name="Ruckert C."/>
        </authorList>
    </citation>
    <scope>NUCLEOTIDE SEQUENCE</scope>
    <source>
        <strain evidence="1">KCTC 23077</strain>
    </source>
</reference>
<accession>A0A918SXV4</accession>
<keyword evidence="2" id="KW-1185">Reference proteome</keyword>
<dbReference type="Proteomes" id="UP000646426">
    <property type="component" value="Unassembled WGS sequence"/>
</dbReference>
<comment type="caution">
    <text evidence="1">The sequence shown here is derived from an EMBL/GenBank/DDBJ whole genome shotgun (WGS) entry which is preliminary data.</text>
</comment>
<reference evidence="1" key="2">
    <citation type="submission" date="2020-09" db="EMBL/GenBank/DDBJ databases">
        <authorList>
            <person name="Sun Q."/>
            <person name="Kim S."/>
        </authorList>
    </citation>
    <scope>NUCLEOTIDE SEQUENCE</scope>
    <source>
        <strain evidence="1">KCTC 23077</strain>
    </source>
</reference>
<gene>
    <name evidence="1" type="primary">pilV</name>
    <name evidence="1" type="ORF">GCM10007067_11880</name>
</gene>
<protein>
    <submittedName>
        <fullName evidence="1">Type IV pilus modification protein PilV</fullName>
    </submittedName>
</protein>